<accession>I5BYV9</accession>
<name>I5BYV9_9BACT</name>
<dbReference type="AlphaFoldDB" id="I5BYV9"/>
<keyword evidence="3" id="KW-1185">Reference proteome</keyword>
<gene>
    <name evidence="2" type="ORF">A3SI_15026</name>
</gene>
<evidence type="ECO:0000256" key="1">
    <source>
        <dbReference type="SAM" id="MobiDB-lite"/>
    </source>
</evidence>
<organism evidence="2 3">
    <name type="scientific">Nitritalea halalkaliphila LW7</name>
    <dbReference type="NCBI Taxonomy" id="1189621"/>
    <lineage>
        <taxon>Bacteria</taxon>
        <taxon>Pseudomonadati</taxon>
        <taxon>Bacteroidota</taxon>
        <taxon>Cytophagia</taxon>
        <taxon>Cytophagales</taxon>
        <taxon>Cyclobacteriaceae</taxon>
        <taxon>Nitritalea</taxon>
    </lineage>
</organism>
<evidence type="ECO:0000313" key="3">
    <source>
        <dbReference type="Proteomes" id="UP000005551"/>
    </source>
</evidence>
<sequence length="70" mass="8036">MGLSPTFLFWDEGAGRKACFSDFGEKESKRKQTNIKKKVNEAKRKQTNTIFPQNESKRKQTKAIKKTALS</sequence>
<dbReference type="Proteomes" id="UP000005551">
    <property type="component" value="Unassembled WGS sequence"/>
</dbReference>
<dbReference type="EMBL" id="AJYA01000039">
    <property type="protein sequence ID" value="EIM74761.1"/>
    <property type="molecule type" value="Genomic_DNA"/>
</dbReference>
<comment type="caution">
    <text evidence="2">The sequence shown here is derived from an EMBL/GenBank/DDBJ whole genome shotgun (WGS) entry which is preliminary data.</text>
</comment>
<evidence type="ECO:0000313" key="2">
    <source>
        <dbReference type="EMBL" id="EIM74761.1"/>
    </source>
</evidence>
<protein>
    <submittedName>
        <fullName evidence="2">Uncharacterized protein</fullName>
    </submittedName>
</protein>
<feature type="compositionally biased region" description="Basic residues" evidence="1">
    <location>
        <begin position="59"/>
        <end position="70"/>
    </location>
</feature>
<dbReference type="RefSeq" id="WP_009056306.1">
    <property type="nucleotide sequence ID" value="NZ_AJYA01000039.1"/>
</dbReference>
<reference evidence="2 3" key="1">
    <citation type="submission" date="2012-05" db="EMBL/GenBank/DDBJ databases">
        <title>Genome sequence of Nitritalea halalkaliphila LW7.</title>
        <authorList>
            <person name="Jangir P.K."/>
            <person name="Singh A."/>
            <person name="Shivaji S."/>
            <person name="Sharma R."/>
        </authorList>
    </citation>
    <scope>NUCLEOTIDE SEQUENCE [LARGE SCALE GENOMIC DNA]</scope>
    <source>
        <strain evidence="2 3">LW7</strain>
    </source>
</reference>
<feature type="region of interest" description="Disordered" evidence="1">
    <location>
        <begin position="24"/>
        <end position="70"/>
    </location>
</feature>
<proteinExistence type="predicted"/>